<gene>
    <name evidence="1" type="ORF">NCTC9177_04201</name>
</gene>
<evidence type="ECO:0000313" key="2">
    <source>
        <dbReference type="Proteomes" id="UP000254545"/>
    </source>
</evidence>
<dbReference type="AlphaFoldDB" id="A0A7H4MJ05"/>
<organism evidence="1 2">
    <name type="scientific">Klebsiella variicola</name>
    <dbReference type="NCBI Taxonomy" id="244366"/>
    <lineage>
        <taxon>Bacteria</taxon>
        <taxon>Pseudomonadati</taxon>
        <taxon>Pseudomonadota</taxon>
        <taxon>Gammaproteobacteria</taxon>
        <taxon>Enterobacterales</taxon>
        <taxon>Enterobacteriaceae</taxon>
        <taxon>Klebsiella/Raoultella group</taxon>
        <taxon>Klebsiella</taxon>
        <taxon>Klebsiella pneumoniae complex</taxon>
    </lineage>
</organism>
<dbReference type="Proteomes" id="UP000254545">
    <property type="component" value="Unassembled WGS sequence"/>
</dbReference>
<evidence type="ECO:0000313" key="1">
    <source>
        <dbReference type="EMBL" id="STS90305.1"/>
    </source>
</evidence>
<reference evidence="1 2" key="1">
    <citation type="submission" date="2018-06" db="EMBL/GenBank/DDBJ databases">
        <authorList>
            <consortium name="Pathogen Informatics"/>
            <person name="Doyle S."/>
        </authorList>
    </citation>
    <scope>NUCLEOTIDE SEQUENCE [LARGE SCALE GENOMIC DNA]</scope>
    <source>
        <strain evidence="1 2">NCTC9177</strain>
    </source>
</reference>
<name>A0A7H4MJ05_KLEVA</name>
<dbReference type="EMBL" id="UGKR01000003">
    <property type="protein sequence ID" value="STS90305.1"/>
    <property type="molecule type" value="Genomic_DNA"/>
</dbReference>
<accession>A0A7H4MJ05</accession>
<protein>
    <submittedName>
        <fullName evidence="1">Uncharacterized protein</fullName>
    </submittedName>
</protein>
<proteinExistence type="predicted"/>
<comment type="caution">
    <text evidence="1">The sequence shown here is derived from an EMBL/GenBank/DDBJ whole genome shotgun (WGS) entry which is preliminary data.</text>
</comment>
<sequence length="43" mass="5296">MSMYSLNWMFLVRRMLPQRQRLFSRSVRLVICVRSMLVVYSKL</sequence>